<dbReference type="EMBL" id="CP144695">
    <property type="protein sequence ID" value="WVZ08966.1"/>
    <property type="molecule type" value="Genomic_DNA"/>
</dbReference>
<evidence type="ECO:0000313" key="2">
    <source>
        <dbReference type="Proteomes" id="UP001374535"/>
    </source>
</evidence>
<gene>
    <name evidence="1" type="ORF">V8G54_022312</name>
</gene>
<accession>A0AAQ3NFT9</accession>
<dbReference type="AlphaFoldDB" id="A0AAQ3NFT9"/>
<sequence>MSSRTTGSKGSTFLKCLEFRCLTNMPLSFVSPNLKLTTFEVSAPHVHVVSMVITYVQFFLSSGASRLSPPATRTWKNTQQKINCPPMIFINISIFTLSTTMHLF</sequence>
<evidence type="ECO:0000313" key="1">
    <source>
        <dbReference type="EMBL" id="WVZ08966.1"/>
    </source>
</evidence>
<keyword evidence="2" id="KW-1185">Reference proteome</keyword>
<reference evidence="1 2" key="1">
    <citation type="journal article" date="2023" name="Life. Sci Alliance">
        <title>Evolutionary insights into 3D genome organization and epigenetic landscape of Vigna mungo.</title>
        <authorList>
            <person name="Junaid A."/>
            <person name="Singh B."/>
            <person name="Bhatia S."/>
        </authorList>
    </citation>
    <scope>NUCLEOTIDE SEQUENCE [LARGE SCALE GENOMIC DNA]</scope>
    <source>
        <strain evidence="1">Urdbean</strain>
    </source>
</reference>
<feature type="non-terminal residue" evidence="1">
    <location>
        <position position="104"/>
    </location>
</feature>
<organism evidence="1 2">
    <name type="scientific">Vigna mungo</name>
    <name type="common">Black gram</name>
    <name type="synonym">Phaseolus mungo</name>
    <dbReference type="NCBI Taxonomy" id="3915"/>
    <lineage>
        <taxon>Eukaryota</taxon>
        <taxon>Viridiplantae</taxon>
        <taxon>Streptophyta</taxon>
        <taxon>Embryophyta</taxon>
        <taxon>Tracheophyta</taxon>
        <taxon>Spermatophyta</taxon>
        <taxon>Magnoliopsida</taxon>
        <taxon>eudicotyledons</taxon>
        <taxon>Gunneridae</taxon>
        <taxon>Pentapetalae</taxon>
        <taxon>rosids</taxon>
        <taxon>fabids</taxon>
        <taxon>Fabales</taxon>
        <taxon>Fabaceae</taxon>
        <taxon>Papilionoideae</taxon>
        <taxon>50 kb inversion clade</taxon>
        <taxon>NPAAA clade</taxon>
        <taxon>indigoferoid/millettioid clade</taxon>
        <taxon>Phaseoleae</taxon>
        <taxon>Vigna</taxon>
    </lineage>
</organism>
<name>A0AAQ3NFT9_VIGMU</name>
<proteinExistence type="predicted"/>
<dbReference type="Proteomes" id="UP001374535">
    <property type="component" value="Chromosome 6"/>
</dbReference>
<protein>
    <submittedName>
        <fullName evidence="1">Uncharacterized protein</fullName>
    </submittedName>
</protein>